<dbReference type="PANTHER" id="PTHR46067:SF27">
    <property type="entry name" value="ACYL-COA N-ACYLTRANSFERASES (NAT) SUPERFAMILY PROTEIN"/>
    <property type="match status" value="1"/>
</dbReference>
<dbReference type="Proteomes" id="UP001161247">
    <property type="component" value="Chromosome 9"/>
</dbReference>
<dbReference type="EMBL" id="OX459126">
    <property type="protein sequence ID" value="CAI9118438.1"/>
    <property type="molecule type" value="Genomic_DNA"/>
</dbReference>
<protein>
    <submittedName>
        <fullName evidence="3">OLC1v1020009C1</fullName>
    </submittedName>
</protein>
<evidence type="ECO:0000313" key="4">
    <source>
        <dbReference type="Proteomes" id="UP001161247"/>
    </source>
</evidence>
<feature type="domain" description="N-acetyltransferase" evidence="2">
    <location>
        <begin position="193"/>
        <end position="333"/>
    </location>
</feature>
<feature type="domain" description="N-acetyltransferase" evidence="2">
    <location>
        <begin position="25"/>
        <end position="185"/>
    </location>
</feature>
<organism evidence="3 4">
    <name type="scientific">Oldenlandia corymbosa var. corymbosa</name>
    <dbReference type="NCBI Taxonomy" id="529605"/>
    <lineage>
        <taxon>Eukaryota</taxon>
        <taxon>Viridiplantae</taxon>
        <taxon>Streptophyta</taxon>
        <taxon>Embryophyta</taxon>
        <taxon>Tracheophyta</taxon>
        <taxon>Spermatophyta</taxon>
        <taxon>Magnoliopsida</taxon>
        <taxon>eudicotyledons</taxon>
        <taxon>Gunneridae</taxon>
        <taxon>Pentapetalae</taxon>
        <taxon>asterids</taxon>
        <taxon>lamiids</taxon>
        <taxon>Gentianales</taxon>
        <taxon>Rubiaceae</taxon>
        <taxon>Rubioideae</taxon>
        <taxon>Spermacoceae</taxon>
        <taxon>Hedyotis-Oldenlandia complex</taxon>
        <taxon>Oldenlandia</taxon>
    </lineage>
</organism>
<dbReference type="AlphaFoldDB" id="A0AAV1EFG7"/>
<sequence>MDANSSRMELEGDHQTGKKELSETITLRPIELSDVDDLMVWFTDERVSQYCVWDTYTSKEQAIDYVKNMAIPHPWLRVICVNNRAIGTISVTPKSGNDQCRAELGYALGYSFWGKGIMKKAVDLVISTIFEEWPHLERLEAIVDVTNKGSQRVLDKSGFQREGVLRKDKMDESSSKSQSEADQVGKEESSKIITIRSLELTDVDDLMVWVPDERVTKYFLLDTCTSSKHQQAIDFINNWVIPHPWLKVICINNKAIGTISVTPNSGNDKCRAALGYILARSFWGGIMTTAVEMVISTIFEECPYLERLEAIVDVSNKGSQRVLQKAGFQREGV</sequence>
<reference evidence="3" key="1">
    <citation type="submission" date="2023-03" db="EMBL/GenBank/DDBJ databases">
        <authorList>
            <person name="Julca I."/>
        </authorList>
    </citation>
    <scope>NUCLEOTIDE SEQUENCE</scope>
</reference>
<feature type="compositionally biased region" description="Basic and acidic residues" evidence="1">
    <location>
        <begin position="165"/>
        <end position="174"/>
    </location>
</feature>
<dbReference type="PANTHER" id="PTHR46067">
    <property type="entry name" value="ACYL-COA N-ACYLTRANSFERASES (NAT) SUPERFAMILY PROTEIN"/>
    <property type="match status" value="1"/>
</dbReference>
<keyword evidence="4" id="KW-1185">Reference proteome</keyword>
<name>A0AAV1EFG7_OLDCO</name>
<dbReference type="Pfam" id="PF13302">
    <property type="entry name" value="Acetyltransf_3"/>
    <property type="match status" value="2"/>
</dbReference>
<gene>
    <name evidence="3" type="ORF">OLC1_LOCUS24310</name>
</gene>
<evidence type="ECO:0000313" key="3">
    <source>
        <dbReference type="EMBL" id="CAI9118438.1"/>
    </source>
</evidence>
<feature type="region of interest" description="Disordered" evidence="1">
    <location>
        <begin position="165"/>
        <end position="185"/>
    </location>
</feature>
<dbReference type="InterPro" id="IPR016181">
    <property type="entry name" value="Acyl_CoA_acyltransferase"/>
</dbReference>
<dbReference type="SUPFAM" id="SSF55729">
    <property type="entry name" value="Acyl-CoA N-acyltransferases (Nat)"/>
    <property type="match status" value="2"/>
</dbReference>
<dbReference type="PROSITE" id="PS51186">
    <property type="entry name" value="GNAT"/>
    <property type="match status" value="2"/>
</dbReference>
<proteinExistence type="predicted"/>
<evidence type="ECO:0000259" key="2">
    <source>
        <dbReference type="PROSITE" id="PS51186"/>
    </source>
</evidence>
<evidence type="ECO:0000256" key="1">
    <source>
        <dbReference type="SAM" id="MobiDB-lite"/>
    </source>
</evidence>
<dbReference type="InterPro" id="IPR000182">
    <property type="entry name" value="GNAT_dom"/>
</dbReference>
<dbReference type="Gene3D" id="3.40.630.30">
    <property type="match status" value="2"/>
</dbReference>
<dbReference type="GO" id="GO:0016747">
    <property type="term" value="F:acyltransferase activity, transferring groups other than amino-acyl groups"/>
    <property type="evidence" value="ECO:0007669"/>
    <property type="project" value="InterPro"/>
</dbReference>
<accession>A0AAV1EFG7</accession>